<sequence>MCGQPDLARTAAQIKPKSGANGVIDFSGHFAWFDPFSDGFASVVPPNEDPTAAQWATIYSYLATKLSSDASHRSSFTLKLGYRGKSVYLRGPSEKPKTMADSVLASHGAEIVGGFVGDVEFTEDDIPRYYSFNIDLSCVHGYEARLAVPPRMGLRGQGLFKMRRIWADPRDPNKELFEGVWDLTVSADSRHTKGRYGMDEDGEGSGALFWAIRHEAGKGEENDNEDESCFY</sequence>
<protein>
    <submittedName>
        <fullName evidence="1">Uncharacterized protein</fullName>
    </submittedName>
</protein>
<dbReference type="AlphaFoldDB" id="K5WD70"/>
<keyword evidence="2" id="KW-1185">Reference proteome</keyword>
<dbReference type="EMBL" id="JH930468">
    <property type="protein sequence ID" value="EKM61888.1"/>
    <property type="molecule type" value="Genomic_DNA"/>
</dbReference>
<name>K5WD70_PHACS</name>
<dbReference type="OrthoDB" id="10418988at2759"/>
<dbReference type="Proteomes" id="UP000008370">
    <property type="component" value="Unassembled WGS sequence"/>
</dbReference>
<reference evidence="1 2" key="1">
    <citation type="journal article" date="2012" name="BMC Genomics">
        <title>Comparative genomics of the white-rot fungi, Phanerochaete carnosa and P. chrysosporium, to elucidate the genetic basis of the distinct wood types they colonize.</title>
        <authorList>
            <person name="Suzuki H."/>
            <person name="MacDonald J."/>
            <person name="Syed K."/>
            <person name="Salamov A."/>
            <person name="Hori C."/>
            <person name="Aerts A."/>
            <person name="Henrissat B."/>
            <person name="Wiebenga A."/>
            <person name="vanKuyk P.A."/>
            <person name="Barry K."/>
            <person name="Lindquist E."/>
            <person name="LaButti K."/>
            <person name="Lapidus A."/>
            <person name="Lucas S."/>
            <person name="Coutinho P."/>
            <person name="Gong Y."/>
            <person name="Samejima M."/>
            <person name="Mahadevan R."/>
            <person name="Abou-Zaid M."/>
            <person name="de Vries R.P."/>
            <person name="Igarashi K."/>
            <person name="Yadav J.S."/>
            <person name="Grigoriev I.V."/>
            <person name="Master E.R."/>
        </authorList>
    </citation>
    <scope>NUCLEOTIDE SEQUENCE [LARGE SCALE GENOMIC DNA]</scope>
    <source>
        <strain evidence="1 2">HHB-10118-sp</strain>
    </source>
</reference>
<organism evidence="1 2">
    <name type="scientific">Phanerochaete carnosa (strain HHB-10118-sp)</name>
    <name type="common">White-rot fungus</name>
    <name type="synonym">Peniophora carnosa</name>
    <dbReference type="NCBI Taxonomy" id="650164"/>
    <lineage>
        <taxon>Eukaryota</taxon>
        <taxon>Fungi</taxon>
        <taxon>Dikarya</taxon>
        <taxon>Basidiomycota</taxon>
        <taxon>Agaricomycotina</taxon>
        <taxon>Agaricomycetes</taxon>
        <taxon>Polyporales</taxon>
        <taxon>Phanerochaetaceae</taxon>
        <taxon>Phanerochaete</taxon>
    </lineage>
</organism>
<gene>
    <name evidence="1" type="ORF">PHACADRAFT_248792</name>
</gene>
<dbReference type="RefSeq" id="XP_007391280.1">
    <property type="nucleotide sequence ID" value="XM_007391218.1"/>
</dbReference>
<evidence type="ECO:0000313" key="1">
    <source>
        <dbReference type="EMBL" id="EKM61888.1"/>
    </source>
</evidence>
<dbReference type="KEGG" id="pco:PHACADRAFT_248792"/>
<proteinExistence type="predicted"/>
<dbReference type="InParanoid" id="K5WD70"/>
<dbReference type="GeneID" id="18914448"/>
<dbReference type="HOGENOM" id="CLU_1200206_0_0_1"/>
<accession>K5WD70</accession>
<evidence type="ECO:0000313" key="2">
    <source>
        <dbReference type="Proteomes" id="UP000008370"/>
    </source>
</evidence>